<dbReference type="EMBL" id="MTYJ01001296">
    <property type="protein sequence ID" value="OWA55702.1"/>
    <property type="molecule type" value="Genomic_DNA"/>
</dbReference>
<keyword evidence="2" id="KW-1185">Reference proteome</keyword>
<organism evidence="1 2">
    <name type="scientific">Hypsibius exemplaris</name>
    <name type="common">Freshwater tardigrade</name>
    <dbReference type="NCBI Taxonomy" id="2072580"/>
    <lineage>
        <taxon>Eukaryota</taxon>
        <taxon>Metazoa</taxon>
        <taxon>Ecdysozoa</taxon>
        <taxon>Tardigrada</taxon>
        <taxon>Eutardigrada</taxon>
        <taxon>Parachela</taxon>
        <taxon>Hypsibioidea</taxon>
        <taxon>Hypsibiidae</taxon>
        <taxon>Hypsibius</taxon>
    </lineage>
</organism>
<comment type="caution">
    <text evidence="1">The sequence shown here is derived from an EMBL/GenBank/DDBJ whole genome shotgun (WGS) entry which is preliminary data.</text>
</comment>
<proteinExistence type="predicted"/>
<sequence length="92" mass="10766">PIYQAHGQARVLKNFLTLLARHFPTDNHGVYWLRYSRQMANYGEFVHFWSGAAGVALKARFQAAFGWTAAWESEYRQAQRDFPRIKYSHMGD</sequence>
<evidence type="ECO:0000313" key="1">
    <source>
        <dbReference type="EMBL" id="OWA55702.1"/>
    </source>
</evidence>
<feature type="non-terminal residue" evidence="1">
    <location>
        <position position="1"/>
    </location>
</feature>
<dbReference type="AlphaFoldDB" id="A0A9X6RQ24"/>
<dbReference type="OrthoDB" id="8250036at2759"/>
<dbReference type="Proteomes" id="UP000192578">
    <property type="component" value="Unassembled WGS sequence"/>
</dbReference>
<reference evidence="2" key="1">
    <citation type="submission" date="2017-01" db="EMBL/GenBank/DDBJ databases">
        <title>Comparative genomics of anhydrobiosis in the tardigrade Hypsibius dujardini.</title>
        <authorList>
            <person name="Yoshida Y."/>
            <person name="Koutsovoulos G."/>
            <person name="Laetsch D."/>
            <person name="Stevens L."/>
            <person name="Kumar S."/>
            <person name="Horikawa D."/>
            <person name="Ishino K."/>
            <person name="Komine S."/>
            <person name="Tomita M."/>
            <person name="Blaxter M."/>
            <person name="Arakawa K."/>
        </authorList>
    </citation>
    <scope>NUCLEOTIDE SEQUENCE [LARGE SCALE GENOMIC DNA]</scope>
    <source>
        <strain evidence="2">Z151</strain>
    </source>
</reference>
<name>A0A9X6RQ24_HYPEX</name>
<accession>A0A9X6RQ24</accession>
<evidence type="ECO:0000313" key="2">
    <source>
        <dbReference type="Proteomes" id="UP000192578"/>
    </source>
</evidence>
<gene>
    <name evidence="1" type="ORF">BV898_20090</name>
</gene>
<protein>
    <submittedName>
        <fullName evidence="1">Uncharacterized protein</fullName>
    </submittedName>
</protein>